<dbReference type="PANTHER" id="PTHR21523:SF44">
    <property type="entry name" value="MLT-TEN (MLT-10) RELATED"/>
    <property type="match status" value="1"/>
</dbReference>
<sequence>MICCPMKKKEAPYFQNGLERGYQEEQFVLKTVSRRRRMDYEGMEGKTDGKPINEKDLDRVRLDQKGFDKVKIIHTNWYVHSVKALIAQLSRNLLPKLSDDLKKEFVECLDKIHDKKDLEQSAKCVMRAREQYKVQKKWRPKGPKTTTQAPKLKKISIKKLEAMKKQLPKELQIPKFNRRFTTDQVLLRGEEEKSVKPMKASLEKRKKSLEKKKIDLETARRLYKKKKVNDDVTSQKMKTWKSERRIELCQNTMCDRKKTKSDLIIEFKRKWRHLSENRRSKRSLTRLVVDSVSKSDGNDHGFFVKNMKKMPSLRTKTKTPVERVTGLLRAFFSNQTESDPSWADTYKALINLKKKMDEKEKESGARVYNERMYDLVLDVPQKDNTFAMFEKEKMPKIVRQAFDLMSTIDRSGGKRGDSNIKLLSPRFAPIMPDKNENRGRLSPSILSFYNDESEDQIMPIPKMLDATGMRSKDRDSIIELVMEVSGVKGIVHDAMKMLKSTELPELDLAMDNNAKKSLQMVQDIQKSYSRKQKKDIRNSGFTLMNPLQMEKLMTEQGILGRDDIFNLKEYAMMTIGDRKEMVWDMVRGIAFGITGMKAPRNSTGRVKRQSVWGPHVLTPTVLSPILFTPIYGLNVLGPTVLSPGLFTPLILNPAVLSPYVFSPTVGIPFILSPYLLSPYVFSPLVMAPFILNPYVLSPNVFNPYVLSPLVLSPLVICPDVVSPMTLGGAILSPAVLSPSLLSKSYIMANVLSPTFLS</sequence>
<dbReference type="PANTHER" id="PTHR21523">
    <property type="match status" value="1"/>
</dbReference>
<dbReference type="InterPro" id="IPR006954">
    <property type="entry name" value="Mlt-10-like"/>
</dbReference>
<dbReference type="STRING" id="1561998.A0A1I7UX32"/>
<accession>A0A1I7UX32</accession>
<protein>
    <submittedName>
        <fullName evidence="3">Reverse transcriptase domain-containing protein</fullName>
    </submittedName>
</protein>
<dbReference type="eggNOG" id="ENOG502SC9C">
    <property type="taxonomic scope" value="Eukaryota"/>
</dbReference>
<dbReference type="Pfam" id="PF04870">
    <property type="entry name" value="Moulting_cycle"/>
    <property type="match status" value="1"/>
</dbReference>
<organism evidence="2 3">
    <name type="scientific">Caenorhabditis tropicalis</name>
    <dbReference type="NCBI Taxonomy" id="1561998"/>
    <lineage>
        <taxon>Eukaryota</taxon>
        <taxon>Metazoa</taxon>
        <taxon>Ecdysozoa</taxon>
        <taxon>Nematoda</taxon>
        <taxon>Chromadorea</taxon>
        <taxon>Rhabditida</taxon>
        <taxon>Rhabditina</taxon>
        <taxon>Rhabditomorpha</taxon>
        <taxon>Rhabditoidea</taxon>
        <taxon>Rhabditidae</taxon>
        <taxon>Peloderinae</taxon>
        <taxon>Caenorhabditis</taxon>
    </lineage>
</organism>
<evidence type="ECO:0000313" key="2">
    <source>
        <dbReference type="Proteomes" id="UP000095282"/>
    </source>
</evidence>
<dbReference type="AlphaFoldDB" id="A0A1I7UX32"/>
<reference evidence="3" key="1">
    <citation type="submission" date="2016-11" db="UniProtKB">
        <authorList>
            <consortium name="WormBaseParasite"/>
        </authorList>
    </citation>
    <scope>IDENTIFICATION</scope>
</reference>
<keyword evidence="2" id="KW-1185">Reference proteome</keyword>
<proteinExistence type="predicted"/>
<name>A0A1I7UX32_9PELO</name>
<dbReference type="Proteomes" id="UP000095282">
    <property type="component" value="Unplaced"/>
</dbReference>
<dbReference type="WBParaSite" id="Csp11.Scaffold630.g20201.t3">
    <property type="protein sequence ID" value="Csp11.Scaffold630.g20201.t3"/>
    <property type="gene ID" value="Csp11.Scaffold630.g20201"/>
</dbReference>
<feature type="coiled-coil region" evidence="1">
    <location>
        <begin position="199"/>
        <end position="226"/>
    </location>
</feature>
<evidence type="ECO:0000313" key="3">
    <source>
        <dbReference type="WBParaSite" id="Csp11.Scaffold630.g20201.t3"/>
    </source>
</evidence>
<evidence type="ECO:0000256" key="1">
    <source>
        <dbReference type="SAM" id="Coils"/>
    </source>
</evidence>
<keyword evidence="1" id="KW-0175">Coiled coil</keyword>